<evidence type="ECO:0000313" key="3">
    <source>
        <dbReference type="EMBL" id="CAG8495426.1"/>
    </source>
</evidence>
<dbReference type="Proteomes" id="UP000789508">
    <property type="component" value="Unassembled WGS sequence"/>
</dbReference>
<dbReference type="AlphaFoldDB" id="A0A9N8WNS0"/>
<comment type="caution">
    <text evidence="3">The sequence shown here is derived from an EMBL/GenBank/DDBJ whole genome shotgun (WGS) entry which is preliminary data.</text>
</comment>
<evidence type="ECO:0000313" key="4">
    <source>
        <dbReference type="Proteomes" id="UP000789508"/>
    </source>
</evidence>
<evidence type="ECO:0000256" key="1">
    <source>
        <dbReference type="SAM" id="Coils"/>
    </source>
</evidence>
<name>A0A9N8WNS0_9GLOM</name>
<dbReference type="OrthoDB" id="10476013at2759"/>
<feature type="compositionally biased region" description="Polar residues" evidence="2">
    <location>
        <begin position="1"/>
        <end position="10"/>
    </location>
</feature>
<feature type="coiled-coil region" evidence="1">
    <location>
        <begin position="103"/>
        <end position="137"/>
    </location>
</feature>
<protein>
    <submittedName>
        <fullName evidence="3">5617_t:CDS:1</fullName>
    </submittedName>
</protein>
<evidence type="ECO:0000256" key="2">
    <source>
        <dbReference type="SAM" id="MobiDB-lite"/>
    </source>
</evidence>
<feature type="region of interest" description="Disordered" evidence="2">
    <location>
        <begin position="1"/>
        <end position="29"/>
    </location>
</feature>
<keyword evidence="4" id="KW-1185">Reference proteome</keyword>
<accession>A0A9N8WNS0</accession>
<keyword evidence="1" id="KW-0175">Coiled coil</keyword>
<reference evidence="3" key="1">
    <citation type="submission" date="2021-06" db="EMBL/GenBank/DDBJ databases">
        <authorList>
            <person name="Kallberg Y."/>
            <person name="Tangrot J."/>
            <person name="Rosling A."/>
        </authorList>
    </citation>
    <scope>NUCLEOTIDE SEQUENCE</scope>
    <source>
        <strain evidence="3">FL130A</strain>
    </source>
</reference>
<proteinExistence type="predicted"/>
<gene>
    <name evidence="3" type="ORF">ALEPTO_LOCUS3204</name>
</gene>
<sequence>MSRSAKTSSAHPFLHLPGGGRVKRLEKSPSKASDSQIIIAISPTTQDFNIAEFSSRINQYVSEHSVDASTSVNSRVYPFLQLPGRIIPPSNESTTLTNASDAFKILEDELKEEYKLLSELEESFEKQLRDLAEEEDILKTILADMCDGSEETVESLLSNLNPEESLSEIISNLDQTSENPPPPLDYLDDNYDSGISVHSPTIEDTLRFVDDILNKIPSGSEDARRTNQSD</sequence>
<organism evidence="3 4">
    <name type="scientific">Ambispora leptoticha</name>
    <dbReference type="NCBI Taxonomy" id="144679"/>
    <lineage>
        <taxon>Eukaryota</taxon>
        <taxon>Fungi</taxon>
        <taxon>Fungi incertae sedis</taxon>
        <taxon>Mucoromycota</taxon>
        <taxon>Glomeromycotina</taxon>
        <taxon>Glomeromycetes</taxon>
        <taxon>Archaeosporales</taxon>
        <taxon>Ambisporaceae</taxon>
        <taxon>Ambispora</taxon>
    </lineage>
</organism>
<dbReference type="EMBL" id="CAJVPS010000568">
    <property type="protein sequence ID" value="CAG8495426.1"/>
    <property type="molecule type" value="Genomic_DNA"/>
</dbReference>